<gene>
    <name evidence="2" type="ORF">DIT97_32015</name>
</gene>
<evidence type="ECO:0000313" key="3">
    <source>
        <dbReference type="Proteomes" id="UP000263642"/>
    </source>
</evidence>
<protein>
    <recommendedName>
        <fullName evidence="4">HEAT repeat protein</fullName>
    </recommendedName>
</protein>
<organism evidence="2 3">
    <name type="scientific">Gimesia maris</name>
    <dbReference type="NCBI Taxonomy" id="122"/>
    <lineage>
        <taxon>Bacteria</taxon>
        <taxon>Pseudomonadati</taxon>
        <taxon>Planctomycetota</taxon>
        <taxon>Planctomycetia</taxon>
        <taxon>Planctomycetales</taxon>
        <taxon>Planctomycetaceae</taxon>
        <taxon>Gimesia</taxon>
    </lineage>
</organism>
<accession>A0A3D3RH34</accession>
<dbReference type="InterPro" id="IPR011989">
    <property type="entry name" value="ARM-like"/>
</dbReference>
<evidence type="ECO:0000256" key="1">
    <source>
        <dbReference type="SAM" id="SignalP"/>
    </source>
</evidence>
<dbReference type="AlphaFoldDB" id="A0A3D3RH34"/>
<name>A0A3D3RH34_9PLAN</name>
<feature type="chain" id="PRO_5017768353" description="HEAT repeat protein" evidence="1">
    <location>
        <begin position="28"/>
        <end position="747"/>
    </location>
</feature>
<dbReference type="SUPFAM" id="SSF48371">
    <property type="entry name" value="ARM repeat"/>
    <property type="match status" value="1"/>
</dbReference>
<dbReference type="Proteomes" id="UP000263642">
    <property type="component" value="Unassembled WGS sequence"/>
</dbReference>
<sequence length="747" mass="81597">MSFNNRILAAFALVISCTLSTSPHVWSQDEIPPQFQKPATISNLSPDELLLSKPETPAQLLQAVIQLTGLGHAASAKPYLDQLLKANPDQETLLKLRDEHGPAAFLSLANNKALQPESVTLLNQMEAAFRAFATDPARINGLINDLSGTPTDRNIAIIQLKSAGSIVAPPILKQLSQSEDPTRNDELAFALSQLGKPVVEPLIAALRAPENRIRKIAAEVLGDIADPSAALYLWNPAFSESQEQSVQIAARQALSKILGKDPRNVYELNRHEAQQILKNAALQFYKNHVDAAEQQKIWVWDSTQQTVVQKELASQEVGLIEGLRLAKEALEMSPDKQDVQTLYLAMVLALEAYQVGWNHPLPEGPGTAFNLALLSGPKAVSQVLALAMKQGHTPSALAALKALGQIGSRNLLYEKLDQHSSVIAALNYPDRRVQFAAATTIMQLDPANTFPGATRVIAILTRALGGAGKQSAIVVDSSIPRGQTMAGLFNELGYETEYTQTGMAGFKDATQRMDVEFIALEHNIMRWGLSQTIANLRADSRTANIPIIIYGPLRLKNKIEYVTRHYPLVQYVVESENTEDIATQVKPFLNSLKTPELTGELRSEYRAAALYWLSHIASSQRGKIYDLTPAEKPLLQLVSDRSLASNALITLGGIPTRTAQADLVTIVTNKTMDNDIKEIAALQLAFHIQKFGLLVDSKEVASIREAYQAATEPRLNTALASVMGTLMPDNKVVGERLQEFKPATPLP</sequence>
<feature type="signal peptide" evidence="1">
    <location>
        <begin position="1"/>
        <end position="27"/>
    </location>
</feature>
<evidence type="ECO:0008006" key="4">
    <source>
        <dbReference type="Google" id="ProtNLM"/>
    </source>
</evidence>
<evidence type="ECO:0000313" key="2">
    <source>
        <dbReference type="EMBL" id="HCO27402.1"/>
    </source>
</evidence>
<keyword evidence="1" id="KW-0732">Signal</keyword>
<dbReference type="InterPro" id="IPR016024">
    <property type="entry name" value="ARM-type_fold"/>
</dbReference>
<proteinExistence type="predicted"/>
<dbReference type="Pfam" id="PF13646">
    <property type="entry name" value="HEAT_2"/>
    <property type="match status" value="1"/>
</dbReference>
<reference evidence="2 3" key="1">
    <citation type="journal article" date="2018" name="Nat. Biotechnol.">
        <title>A standardized bacterial taxonomy based on genome phylogeny substantially revises the tree of life.</title>
        <authorList>
            <person name="Parks D.H."/>
            <person name="Chuvochina M."/>
            <person name="Waite D.W."/>
            <person name="Rinke C."/>
            <person name="Skarshewski A."/>
            <person name="Chaumeil P.A."/>
            <person name="Hugenholtz P."/>
        </authorList>
    </citation>
    <scope>NUCLEOTIDE SEQUENCE [LARGE SCALE GENOMIC DNA]</scope>
    <source>
        <strain evidence="2">UBA9375</strain>
    </source>
</reference>
<dbReference type="Gene3D" id="1.25.10.10">
    <property type="entry name" value="Leucine-rich Repeat Variant"/>
    <property type="match status" value="1"/>
</dbReference>
<comment type="caution">
    <text evidence="2">The sequence shown here is derived from an EMBL/GenBank/DDBJ whole genome shotgun (WGS) entry which is preliminary data.</text>
</comment>
<dbReference type="PROSITE" id="PS51257">
    <property type="entry name" value="PROKAR_LIPOPROTEIN"/>
    <property type="match status" value="1"/>
</dbReference>
<dbReference type="EMBL" id="DQAY01000197">
    <property type="protein sequence ID" value="HCO27402.1"/>
    <property type="molecule type" value="Genomic_DNA"/>
</dbReference>